<organism evidence="2 3">
    <name type="scientific">Seminavis robusta</name>
    <dbReference type="NCBI Taxonomy" id="568900"/>
    <lineage>
        <taxon>Eukaryota</taxon>
        <taxon>Sar</taxon>
        <taxon>Stramenopiles</taxon>
        <taxon>Ochrophyta</taxon>
        <taxon>Bacillariophyta</taxon>
        <taxon>Bacillariophyceae</taxon>
        <taxon>Bacillariophycidae</taxon>
        <taxon>Naviculales</taxon>
        <taxon>Naviculaceae</taxon>
        <taxon>Seminavis</taxon>
    </lineage>
</organism>
<name>A0A9N8EA46_9STRA</name>
<proteinExistence type="predicted"/>
<dbReference type="EMBL" id="CAICTM010000674">
    <property type="protein sequence ID" value="CAB9514805.1"/>
    <property type="molecule type" value="Genomic_DNA"/>
</dbReference>
<dbReference type="OrthoDB" id="48019at2759"/>
<evidence type="ECO:0000259" key="1">
    <source>
        <dbReference type="Pfam" id="PF20710"/>
    </source>
</evidence>
<dbReference type="InterPro" id="IPR049227">
    <property type="entry name" value="DUF6824"/>
</dbReference>
<feature type="domain" description="DUF6824" evidence="1">
    <location>
        <begin position="43"/>
        <end position="128"/>
    </location>
</feature>
<reference evidence="2" key="1">
    <citation type="submission" date="2020-06" db="EMBL/GenBank/DDBJ databases">
        <authorList>
            <consortium name="Plant Systems Biology data submission"/>
        </authorList>
    </citation>
    <scope>NUCLEOTIDE SEQUENCE</scope>
    <source>
        <strain evidence="2">D6</strain>
    </source>
</reference>
<comment type="caution">
    <text evidence="2">The sequence shown here is derived from an EMBL/GenBank/DDBJ whole genome shotgun (WGS) entry which is preliminary data.</text>
</comment>
<dbReference type="Proteomes" id="UP001153069">
    <property type="component" value="Unassembled WGS sequence"/>
</dbReference>
<accession>A0A9N8EA46</accession>
<evidence type="ECO:0000313" key="3">
    <source>
        <dbReference type="Proteomes" id="UP001153069"/>
    </source>
</evidence>
<dbReference type="Pfam" id="PF20710">
    <property type="entry name" value="DUF6824"/>
    <property type="match status" value="1"/>
</dbReference>
<protein>
    <submittedName>
        <fullName evidence="2">Nitrilase family, member 2</fullName>
    </submittedName>
</protein>
<evidence type="ECO:0000313" key="2">
    <source>
        <dbReference type="EMBL" id="CAB9514805.1"/>
    </source>
</evidence>
<sequence length="213" mass="23688">MVDRGLGNLSQSFIPFYGEVATIDQPVGSRDLPAGWVPDKWSVVCGRGREPFEHVGNRRLRVLVDCHMEKYEKATTKMKKSTIVTSIVEAVRNGSEVGGFVKRNPVNGQWFEVGDALAREKVGQALREAIAAMNPYRYQTKKVRRKQKTAMSRAGGIAAFEISMLRRDIVVDHELEQELDLSKSDGSHSASEEVAALDDVDIEDTFCSSNQTI</sequence>
<dbReference type="AlphaFoldDB" id="A0A9N8EA46"/>
<keyword evidence="3" id="KW-1185">Reference proteome</keyword>
<gene>
    <name evidence="2" type="ORF">SEMRO_675_G185550.1</name>
</gene>